<proteinExistence type="predicted"/>
<evidence type="ECO:0000313" key="2">
    <source>
        <dbReference type="Proteomes" id="UP001054252"/>
    </source>
</evidence>
<organism evidence="1 2">
    <name type="scientific">Rubroshorea leprosula</name>
    <dbReference type="NCBI Taxonomy" id="152421"/>
    <lineage>
        <taxon>Eukaryota</taxon>
        <taxon>Viridiplantae</taxon>
        <taxon>Streptophyta</taxon>
        <taxon>Embryophyta</taxon>
        <taxon>Tracheophyta</taxon>
        <taxon>Spermatophyta</taxon>
        <taxon>Magnoliopsida</taxon>
        <taxon>eudicotyledons</taxon>
        <taxon>Gunneridae</taxon>
        <taxon>Pentapetalae</taxon>
        <taxon>rosids</taxon>
        <taxon>malvids</taxon>
        <taxon>Malvales</taxon>
        <taxon>Dipterocarpaceae</taxon>
        <taxon>Rubroshorea</taxon>
    </lineage>
</organism>
<gene>
    <name evidence="1" type="ORF">SLEP1_g14389</name>
</gene>
<evidence type="ECO:0000313" key="1">
    <source>
        <dbReference type="EMBL" id="GKV01875.1"/>
    </source>
</evidence>
<dbReference type="EMBL" id="BPVZ01000017">
    <property type="protein sequence ID" value="GKV01875.1"/>
    <property type="molecule type" value="Genomic_DNA"/>
</dbReference>
<accession>A0AAV5ISQ4</accession>
<reference evidence="1 2" key="1">
    <citation type="journal article" date="2021" name="Commun. Biol.">
        <title>The genome of Shorea leprosula (Dipterocarpaceae) highlights the ecological relevance of drought in aseasonal tropical rainforests.</title>
        <authorList>
            <person name="Ng K.K.S."/>
            <person name="Kobayashi M.J."/>
            <person name="Fawcett J.A."/>
            <person name="Hatakeyama M."/>
            <person name="Paape T."/>
            <person name="Ng C.H."/>
            <person name="Ang C.C."/>
            <person name="Tnah L.H."/>
            <person name="Lee C.T."/>
            <person name="Nishiyama T."/>
            <person name="Sese J."/>
            <person name="O'Brien M.J."/>
            <person name="Copetti D."/>
            <person name="Mohd Noor M.I."/>
            <person name="Ong R.C."/>
            <person name="Putra M."/>
            <person name="Sireger I.Z."/>
            <person name="Indrioko S."/>
            <person name="Kosugi Y."/>
            <person name="Izuno A."/>
            <person name="Isagi Y."/>
            <person name="Lee S.L."/>
            <person name="Shimizu K.K."/>
        </authorList>
    </citation>
    <scope>NUCLEOTIDE SEQUENCE [LARGE SCALE GENOMIC DNA]</scope>
    <source>
        <strain evidence="1">214</strain>
    </source>
</reference>
<keyword evidence="2" id="KW-1185">Reference proteome</keyword>
<sequence>MEKLISSKNNIQSIPESYVLPPDTRPGNLVVPFSHNIPVVNLGGKRIHDHATMVQQIMKASQEFGFFQNSFKLPVEDKAELYSEDRNQSCRLYASIDYDNENVHYWRDCLKQKCHLLEENTQFWPKKPTQYQY</sequence>
<dbReference type="Proteomes" id="UP001054252">
    <property type="component" value="Unassembled WGS sequence"/>
</dbReference>
<dbReference type="Gene3D" id="2.60.120.330">
    <property type="entry name" value="B-lactam Antibiotic, Isopenicillin N Synthase, Chain"/>
    <property type="match status" value="1"/>
</dbReference>
<name>A0AAV5ISQ4_9ROSI</name>
<comment type="caution">
    <text evidence="1">The sequence shown here is derived from an EMBL/GenBank/DDBJ whole genome shotgun (WGS) entry which is preliminary data.</text>
</comment>
<dbReference type="InterPro" id="IPR027443">
    <property type="entry name" value="IPNS-like_sf"/>
</dbReference>
<dbReference type="SUPFAM" id="SSF51197">
    <property type="entry name" value="Clavaminate synthase-like"/>
    <property type="match status" value="1"/>
</dbReference>
<dbReference type="AlphaFoldDB" id="A0AAV5ISQ4"/>
<protein>
    <submittedName>
        <fullName evidence="1">Uncharacterized protein</fullName>
    </submittedName>
</protein>